<dbReference type="SUPFAM" id="SSF52833">
    <property type="entry name" value="Thioredoxin-like"/>
    <property type="match status" value="1"/>
</dbReference>
<dbReference type="Proteomes" id="UP001139474">
    <property type="component" value="Unassembled WGS sequence"/>
</dbReference>
<dbReference type="EMBL" id="JAMZDE010000001">
    <property type="protein sequence ID" value="MCP1338317.1"/>
    <property type="molecule type" value="Genomic_DNA"/>
</dbReference>
<dbReference type="PROSITE" id="PS50405">
    <property type="entry name" value="GST_CTER"/>
    <property type="match status" value="1"/>
</dbReference>
<sequence length="212" mass="23911">MKENMSKNTKEIVFYTNPESRARIVRRMLEEVGQPYTVKVLNYNGEMKTPEYLKVNPLGKVPAIQHGDLVVTETAAICAYLADQFPEKNLAPPLDSPERGTYYRWLFFAAGPVEMANSAKACGWNLEDNLQMVGSGSHDDVLKALELAVSKGPYICGEQFTAADVYVGSHISWGMQFKTLEERDSFKSYVKRIEERPAFQRATKLDDELSKS</sequence>
<dbReference type="RefSeq" id="WP_253617324.1">
    <property type="nucleotide sequence ID" value="NZ_JAMZDE010000001.1"/>
</dbReference>
<dbReference type="Pfam" id="PF13409">
    <property type="entry name" value="GST_N_2"/>
    <property type="match status" value="1"/>
</dbReference>
<organism evidence="3 4">
    <name type="scientific">Idiomarina rhizosphaerae</name>
    <dbReference type="NCBI Taxonomy" id="2961572"/>
    <lineage>
        <taxon>Bacteria</taxon>
        <taxon>Pseudomonadati</taxon>
        <taxon>Pseudomonadota</taxon>
        <taxon>Gammaproteobacteria</taxon>
        <taxon>Alteromonadales</taxon>
        <taxon>Idiomarinaceae</taxon>
        <taxon>Idiomarina</taxon>
    </lineage>
</organism>
<reference evidence="3" key="1">
    <citation type="submission" date="2022-06" db="EMBL/GenBank/DDBJ databases">
        <title>Idiomarina rhizosphaerae M1R2S28.</title>
        <authorList>
            <person name="Sun J.-Q."/>
            <person name="Li L.-F."/>
        </authorList>
    </citation>
    <scope>NUCLEOTIDE SEQUENCE</scope>
    <source>
        <strain evidence="3">M1R2S28</strain>
    </source>
</reference>
<name>A0A9X2FSA3_9GAMM</name>
<dbReference type="InterPro" id="IPR004045">
    <property type="entry name" value="Glutathione_S-Trfase_N"/>
</dbReference>
<keyword evidence="4" id="KW-1185">Reference proteome</keyword>
<dbReference type="InterPro" id="IPR040079">
    <property type="entry name" value="Glutathione_S-Trfase"/>
</dbReference>
<proteinExistence type="predicted"/>
<dbReference type="SFLD" id="SFLDG00358">
    <property type="entry name" value="Main_(cytGST)"/>
    <property type="match status" value="1"/>
</dbReference>
<dbReference type="PANTHER" id="PTHR44051:SF21">
    <property type="entry name" value="GLUTATHIONE S-TRANSFERASE FAMILY PROTEIN"/>
    <property type="match status" value="1"/>
</dbReference>
<comment type="caution">
    <text evidence="3">The sequence shown here is derived from an EMBL/GenBank/DDBJ whole genome shotgun (WGS) entry which is preliminary data.</text>
</comment>
<accession>A0A9X2FSA3</accession>
<evidence type="ECO:0000313" key="4">
    <source>
        <dbReference type="Proteomes" id="UP001139474"/>
    </source>
</evidence>
<protein>
    <submittedName>
        <fullName evidence="3">Glutathione S-transferase family protein</fullName>
    </submittedName>
</protein>
<dbReference type="InterPro" id="IPR010987">
    <property type="entry name" value="Glutathione-S-Trfase_C-like"/>
</dbReference>
<dbReference type="CDD" id="cd03207">
    <property type="entry name" value="GST_C_8"/>
    <property type="match status" value="1"/>
</dbReference>
<dbReference type="SFLD" id="SFLDS00019">
    <property type="entry name" value="Glutathione_Transferase_(cytos"/>
    <property type="match status" value="1"/>
</dbReference>
<dbReference type="PANTHER" id="PTHR44051">
    <property type="entry name" value="GLUTATHIONE S-TRANSFERASE-RELATED"/>
    <property type="match status" value="1"/>
</dbReference>
<dbReference type="AlphaFoldDB" id="A0A9X2FSA3"/>
<evidence type="ECO:0000259" key="1">
    <source>
        <dbReference type="PROSITE" id="PS50404"/>
    </source>
</evidence>
<feature type="domain" description="GST C-terminal" evidence="2">
    <location>
        <begin position="95"/>
        <end position="212"/>
    </location>
</feature>
<dbReference type="InterPro" id="IPR036249">
    <property type="entry name" value="Thioredoxin-like_sf"/>
</dbReference>
<dbReference type="InterPro" id="IPR004046">
    <property type="entry name" value="GST_C"/>
</dbReference>
<dbReference type="CDD" id="cd03046">
    <property type="entry name" value="GST_N_GTT1_like"/>
    <property type="match status" value="1"/>
</dbReference>
<dbReference type="SUPFAM" id="SSF47616">
    <property type="entry name" value="GST C-terminal domain-like"/>
    <property type="match status" value="1"/>
</dbReference>
<dbReference type="InterPro" id="IPR036282">
    <property type="entry name" value="Glutathione-S-Trfase_C_sf"/>
</dbReference>
<gene>
    <name evidence="3" type="ORF">NJR55_01810</name>
</gene>
<dbReference type="PROSITE" id="PS50404">
    <property type="entry name" value="GST_NTER"/>
    <property type="match status" value="1"/>
</dbReference>
<dbReference type="Gene3D" id="1.20.1050.10">
    <property type="match status" value="1"/>
</dbReference>
<feature type="domain" description="GST N-terminal" evidence="1">
    <location>
        <begin position="9"/>
        <end position="89"/>
    </location>
</feature>
<evidence type="ECO:0000259" key="2">
    <source>
        <dbReference type="PROSITE" id="PS50405"/>
    </source>
</evidence>
<dbReference type="Pfam" id="PF14497">
    <property type="entry name" value="GST_C_3"/>
    <property type="match status" value="1"/>
</dbReference>
<evidence type="ECO:0000313" key="3">
    <source>
        <dbReference type="EMBL" id="MCP1338317.1"/>
    </source>
</evidence>
<dbReference type="Gene3D" id="3.40.30.10">
    <property type="entry name" value="Glutaredoxin"/>
    <property type="match status" value="1"/>
</dbReference>
<dbReference type="SFLD" id="SFLDG01150">
    <property type="entry name" value="Main.1:_Beta-like"/>
    <property type="match status" value="1"/>
</dbReference>